<dbReference type="Pfam" id="PF00931">
    <property type="entry name" value="NB-ARC"/>
    <property type="match status" value="1"/>
</dbReference>
<dbReference type="InterPro" id="IPR058651">
    <property type="entry name" value="HTH_VMAP-M9"/>
</dbReference>
<gene>
    <name evidence="3" type="ORF">WMG39_01565</name>
</gene>
<name>A0ABU8YGN9_9CYAN</name>
<dbReference type="InterPro" id="IPR027417">
    <property type="entry name" value="P-loop_NTPase"/>
</dbReference>
<dbReference type="Proteomes" id="UP001384579">
    <property type="component" value="Unassembled WGS sequence"/>
</dbReference>
<dbReference type="RefSeq" id="WP_340519033.1">
    <property type="nucleotide sequence ID" value="NZ_JBBLXS010000010.1"/>
</dbReference>
<dbReference type="Pfam" id="PF26355">
    <property type="entry name" value="HTH_VMAP-M9"/>
    <property type="match status" value="1"/>
</dbReference>
<organism evidence="3 4">
    <name type="scientific">Microcoleus anatoxicus PTRS2</name>
    <dbReference type="NCBI Taxonomy" id="2705321"/>
    <lineage>
        <taxon>Bacteria</taxon>
        <taxon>Bacillati</taxon>
        <taxon>Cyanobacteriota</taxon>
        <taxon>Cyanophyceae</taxon>
        <taxon>Oscillatoriophycideae</taxon>
        <taxon>Oscillatoriales</taxon>
        <taxon>Microcoleaceae</taxon>
        <taxon>Microcoleus</taxon>
        <taxon>Microcoleus anatoxicus</taxon>
    </lineage>
</organism>
<proteinExistence type="predicted"/>
<dbReference type="PRINTS" id="PR00364">
    <property type="entry name" value="DISEASERSIST"/>
</dbReference>
<evidence type="ECO:0000259" key="2">
    <source>
        <dbReference type="Pfam" id="PF26355"/>
    </source>
</evidence>
<dbReference type="EMBL" id="JBBLXS010000010">
    <property type="protein sequence ID" value="MEK0183531.1"/>
    <property type="molecule type" value="Genomic_DNA"/>
</dbReference>
<dbReference type="InterPro" id="IPR002182">
    <property type="entry name" value="NB-ARC"/>
</dbReference>
<dbReference type="Gene3D" id="3.40.50.300">
    <property type="entry name" value="P-loop containing nucleotide triphosphate hydrolases"/>
    <property type="match status" value="1"/>
</dbReference>
<feature type="domain" description="NB-ARC" evidence="1">
    <location>
        <begin position="152"/>
        <end position="263"/>
    </location>
</feature>
<feature type="domain" description="vWA-MoxR associated protein N-terminal HTH" evidence="2">
    <location>
        <begin position="1"/>
        <end position="84"/>
    </location>
</feature>
<evidence type="ECO:0000313" key="4">
    <source>
        <dbReference type="Proteomes" id="UP001384579"/>
    </source>
</evidence>
<keyword evidence="4" id="KW-1185">Reference proteome</keyword>
<accession>A0ABU8YGN9</accession>
<comment type="caution">
    <text evidence="3">The sequence shown here is derived from an EMBL/GenBank/DDBJ whole genome shotgun (WGS) entry which is preliminary data.</text>
</comment>
<evidence type="ECO:0000259" key="1">
    <source>
        <dbReference type="Pfam" id="PF00931"/>
    </source>
</evidence>
<protein>
    <submittedName>
        <fullName evidence="3">NB-ARC domain-containing protein</fullName>
    </submittedName>
</protein>
<sequence>MDVEEILKFTDNLVFTKTGKHLDNVQEAILLGAWSGQKYPKIAEEAYCSEGHARDVASDLWKILSDILGEAVNKSNFKSTFKRQQFSIVSSHYWKDTVQIGNVNICPETLQSINFTKTRSPFTPTPENTQPQIRQDLRDAPDISSFYGRTSELTTLQQWIVQDRTRLVAILGISGIGKTAIALHLLPQIQHQFEYVIWRSLGTSPTLETTLKSLINFLSNQFPPKAWGGEGGVLPTSTDELLSLLMEKLRSHRFLIILDDVQTILSSRHIAGNYRPEYENYSTLFKLIGSTSHNSCLILNSWEPPREIVALTRENVRVRSLPIDGLGAAAGEILREKGLLDESKWESLINIYRCNPLWLKIIAAMIQELFSGRVAEFLKYDMLFLPEELKARLQQQCDRLSELEKQVMCCIGNEIEPVSISQLLEKVQLSPSELFNTLQSLGGRALVEKQEQDNQTLFTLSPVIRQYVKTEYLRDRT</sequence>
<dbReference type="SUPFAM" id="SSF52540">
    <property type="entry name" value="P-loop containing nucleoside triphosphate hydrolases"/>
    <property type="match status" value="1"/>
</dbReference>
<reference evidence="3 4" key="1">
    <citation type="journal article" date="2020" name="Harmful Algae">
        <title>Molecular and morphological characterization of a novel dihydroanatoxin-a producing Microcoleus species (cyanobacteria) from the Russian River, California, USA.</title>
        <authorList>
            <person name="Conklin K.Y."/>
            <person name="Stancheva R."/>
            <person name="Otten T.G."/>
            <person name="Fadness R."/>
            <person name="Boyer G.L."/>
            <person name="Read B."/>
            <person name="Zhang X."/>
            <person name="Sheath R.G."/>
        </authorList>
    </citation>
    <scope>NUCLEOTIDE SEQUENCE [LARGE SCALE GENOMIC DNA]</scope>
    <source>
        <strain evidence="3 4">PTRS2</strain>
    </source>
</reference>
<evidence type="ECO:0000313" key="3">
    <source>
        <dbReference type="EMBL" id="MEK0183531.1"/>
    </source>
</evidence>